<dbReference type="AlphaFoldDB" id="A0A0D0CE92"/>
<gene>
    <name evidence="1" type="ORF">GYMLUDRAFT_119833</name>
</gene>
<sequence>SYDGRVGNILPGDILVTSPNVTYLYKPTLMSRVRWRQQLHFGPDDPLYLPQPFNKAVPHLVLIMPPCYDVEDKFHYAWQKLTEAHFVPEDTCSCAMGLGRLEPQFQKGLKALAKHVLKAIPQGTKDTFVLE</sequence>
<proteinExistence type="predicted"/>
<evidence type="ECO:0000313" key="1">
    <source>
        <dbReference type="EMBL" id="KIK56377.1"/>
    </source>
</evidence>
<dbReference type="Proteomes" id="UP000053593">
    <property type="component" value="Unassembled WGS sequence"/>
</dbReference>
<dbReference type="EMBL" id="KN834798">
    <property type="protein sequence ID" value="KIK56377.1"/>
    <property type="molecule type" value="Genomic_DNA"/>
</dbReference>
<protein>
    <submittedName>
        <fullName evidence="1">Uncharacterized protein</fullName>
    </submittedName>
</protein>
<dbReference type="OrthoDB" id="3055021at2759"/>
<feature type="non-terminal residue" evidence="1">
    <location>
        <position position="1"/>
    </location>
</feature>
<feature type="non-terminal residue" evidence="1">
    <location>
        <position position="131"/>
    </location>
</feature>
<organism evidence="1 2">
    <name type="scientific">Collybiopsis luxurians FD-317 M1</name>
    <dbReference type="NCBI Taxonomy" id="944289"/>
    <lineage>
        <taxon>Eukaryota</taxon>
        <taxon>Fungi</taxon>
        <taxon>Dikarya</taxon>
        <taxon>Basidiomycota</taxon>
        <taxon>Agaricomycotina</taxon>
        <taxon>Agaricomycetes</taxon>
        <taxon>Agaricomycetidae</taxon>
        <taxon>Agaricales</taxon>
        <taxon>Marasmiineae</taxon>
        <taxon>Omphalotaceae</taxon>
        <taxon>Collybiopsis</taxon>
        <taxon>Collybiopsis luxurians</taxon>
    </lineage>
</organism>
<evidence type="ECO:0000313" key="2">
    <source>
        <dbReference type="Proteomes" id="UP000053593"/>
    </source>
</evidence>
<name>A0A0D0CE92_9AGAR</name>
<keyword evidence="2" id="KW-1185">Reference proteome</keyword>
<accession>A0A0D0CE92</accession>
<dbReference type="HOGENOM" id="CLU_122479_0_0_1"/>
<reference evidence="1 2" key="1">
    <citation type="submission" date="2014-04" db="EMBL/GenBank/DDBJ databases">
        <title>Evolutionary Origins and Diversification of the Mycorrhizal Mutualists.</title>
        <authorList>
            <consortium name="DOE Joint Genome Institute"/>
            <consortium name="Mycorrhizal Genomics Consortium"/>
            <person name="Kohler A."/>
            <person name="Kuo A."/>
            <person name="Nagy L.G."/>
            <person name="Floudas D."/>
            <person name="Copeland A."/>
            <person name="Barry K.W."/>
            <person name="Cichocki N."/>
            <person name="Veneault-Fourrey C."/>
            <person name="LaButti K."/>
            <person name="Lindquist E.A."/>
            <person name="Lipzen A."/>
            <person name="Lundell T."/>
            <person name="Morin E."/>
            <person name="Murat C."/>
            <person name="Riley R."/>
            <person name="Ohm R."/>
            <person name="Sun H."/>
            <person name="Tunlid A."/>
            <person name="Henrissat B."/>
            <person name="Grigoriev I.V."/>
            <person name="Hibbett D.S."/>
            <person name="Martin F."/>
        </authorList>
    </citation>
    <scope>NUCLEOTIDE SEQUENCE [LARGE SCALE GENOMIC DNA]</scope>
    <source>
        <strain evidence="1 2">FD-317 M1</strain>
    </source>
</reference>